<dbReference type="AlphaFoldDB" id="T2SAK4"/>
<name>T2SAK4_HELPX</name>
<dbReference type="EMBL" id="AVNI01000001">
    <property type="protein sequence ID" value="EQD89741.1"/>
    <property type="molecule type" value="Genomic_DNA"/>
</dbReference>
<dbReference type="PATRIC" id="fig|1352357.3.peg.133"/>
<proteinExistence type="predicted"/>
<gene>
    <name evidence="1" type="ORF">HPSA50_0133</name>
</gene>
<protein>
    <submittedName>
        <fullName evidence="1">Uncharacterized protein</fullName>
    </submittedName>
</protein>
<dbReference type="Proteomes" id="UP000015816">
    <property type="component" value="Unassembled WGS sequence"/>
</dbReference>
<evidence type="ECO:0000313" key="2">
    <source>
        <dbReference type="Proteomes" id="UP000015816"/>
    </source>
</evidence>
<evidence type="ECO:0000313" key="1">
    <source>
        <dbReference type="EMBL" id="EQD89741.1"/>
    </source>
</evidence>
<accession>T2SAK4</accession>
<reference evidence="1 2" key="1">
    <citation type="journal article" date="2013" name="Genome Announc.">
        <title>Genome Sequences of Three hpAfrica2 Strains of Helicobacter pylori.</title>
        <authorList>
            <person name="Duncan S.S."/>
            <person name="Bertoli M.T."/>
            <person name="Kersulyte D."/>
            <person name="Valk P.L."/>
            <person name="Tamma S."/>
            <person name="Segal I."/>
            <person name="McClain M.S."/>
            <person name="Cover T.L."/>
            <person name="Berg D.E."/>
        </authorList>
    </citation>
    <scope>NUCLEOTIDE SEQUENCE [LARGE SCALE GENOMIC DNA]</scope>
    <source>
        <strain evidence="1 2">SouthAfrica50</strain>
    </source>
</reference>
<sequence length="43" mass="5074">MLEKVFQEMIDKRKFFASSSTGEQFENKFRNELKNTLAKSMAI</sequence>
<comment type="caution">
    <text evidence="1">The sequence shown here is derived from an EMBL/GenBank/DDBJ whole genome shotgun (WGS) entry which is preliminary data.</text>
</comment>
<organism evidence="1 2">
    <name type="scientific">Helicobacter pylori SouthAfrica50</name>
    <dbReference type="NCBI Taxonomy" id="1352357"/>
    <lineage>
        <taxon>Bacteria</taxon>
        <taxon>Pseudomonadati</taxon>
        <taxon>Campylobacterota</taxon>
        <taxon>Epsilonproteobacteria</taxon>
        <taxon>Campylobacterales</taxon>
        <taxon>Helicobacteraceae</taxon>
        <taxon>Helicobacter</taxon>
    </lineage>
</organism>